<sequence length="429" mass="46336">MLASARVAMRSMRAPLMPCSANSATAAARIRFLVGVASRGMAWAVCQSRIERTSSFGTLPLNLIKAGRRSRRPQWGGPTMCTSCAAPANGVSRRNVLRTTVAAGLAGTAALTAACSGPAPNAALAAVSGPSGRSGVHLRWLGIAGWEMSFDGHRLLIDPYLTRQKYAGPDGRMDMRYPLEVNSRIIDWVIDDHLGGAPEFILLTHGHWDHLADVPSLLNHPKWTGQRIRVLGGETHLNLVRAMGIPVAREADLVLVTGGEHLRFPLRSPEQPRPAYTIEVFRSLHSQLGGYGFAPAGTLTAPPKKPTTVGELVEGGSLGYQVTVGDRLRVMFLSGTANFVEREVAGARPDVLVLGSSGNAAVHDYFERVLEALGWPRIVVPCHHDDLVTALDKPEVHDSVNREVVATLQNILGDRGRVLDPRHLEQFQL</sequence>
<evidence type="ECO:0000313" key="1">
    <source>
        <dbReference type="EMBL" id="TDD52257.1"/>
    </source>
</evidence>
<keyword evidence="1" id="KW-0378">Hydrolase</keyword>
<reference evidence="1 2" key="1">
    <citation type="submission" date="2019-03" db="EMBL/GenBank/DDBJ databases">
        <title>Draft genome sequences of novel Actinobacteria.</title>
        <authorList>
            <person name="Sahin N."/>
            <person name="Ay H."/>
            <person name="Saygin H."/>
        </authorList>
    </citation>
    <scope>NUCLEOTIDE SEQUENCE [LARGE SCALE GENOMIC DNA]</scope>
    <source>
        <strain evidence="1 2">7K502</strain>
    </source>
</reference>
<dbReference type="CDD" id="cd06262">
    <property type="entry name" value="metallo-hydrolase-like_MBL-fold"/>
    <property type="match status" value="1"/>
</dbReference>
<gene>
    <name evidence="1" type="ORF">E1288_12845</name>
</gene>
<proteinExistence type="predicted"/>
<comment type="caution">
    <text evidence="1">The sequence shown here is derived from an EMBL/GenBank/DDBJ whole genome shotgun (WGS) entry which is preliminary data.</text>
</comment>
<dbReference type="InterPro" id="IPR036866">
    <property type="entry name" value="RibonucZ/Hydroxyglut_hydro"/>
</dbReference>
<protein>
    <submittedName>
        <fullName evidence="1">MBL fold metallo-hydrolase</fullName>
    </submittedName>
</protein>
<dbReference type="GO" id="GO:0016787">
    <property type="term" value="F:hydrolase activity"/>
    <property type="evidence" value="ECO:0007669"/>
    <property type="project" value="UniProtKB-KW"/>
</dbReference>
<dbReference type="SUPFAM" id="SSF56281">
    <property type="entry name" value="Metallo-hydrolase/oxidoreductase"/>
    <property type="match status" value="1"/>
</dbReference>
<dbReference type="Pfam" id="PF13483">
    <property type="entry name" value="Lactamase_B_3"/>
    <property type="match status" value="1"/>
</dbReference>
<accession>A0A4V2YMY3</accession>
<dbReference type="OrthoDB" id="9789133at2"/>
<dbReference type="PANTHER" id="PTHR43546">
    <property type="entry name" value="UPF0173 METAL-DEPENDENT HYDROLASE MJ1163-RELATED"/>
    <property type="match status" value="1"/>
</dbReference>
<dbReference type="InterPro" id="IPR050114">
    <property type="entry name" value="UPF0173_UPF0282_UlaG_hydrolase"/>
</dbReference>
<dbReference type="EMBL" id="SMKW01000013">
    <property type="protein sequence ID" value="TDD52257.1"/>
    <property type="molecule type" value="Genomic_DNA"/>
</dbReference>
<dbReference type="AlphaFoldDB" id="A0A4V2YMY3"/>
<organism evidence="1 2">
    <name type="scientific">Saccharopolyspora elongata</name>
    <dbReference type="NCBI Taxonomy" id="2530387"/>
    <lineage>
        <taxon>Bacteria</taxon>
        <taxon>Bacillati</taxon>
        <taxon>Actinomycetota</taxon>
        <taxon>Actinomycetes</taxon>
        <taxon>Pseudonocardiales</taxon>
        <taxon>Pseudonocardiaceae</taxon>
        <taxon>Saccharopolyspora</taxon>
    </lineage>
</organism>
<name>A0A4V2YMY3_9PSEU</name>
<keyword evidence="2" id="KW-1185">Reference proteome</keyword>
<dbReference type="Proteomes" id="UP000294947">
    <property type="component" value="Unassembled WGS sequence"/>
</dbReference>
<dbReference type="PANTHER" id="PTHR43546:SF3">
    <property type="entry name" value="UPF0173 METAL-DEPENDENT HYDROLASE MJ1163"/>
    <property type="match status" value="1"/>
</dbReference>
<dbReference type="Gene3D" id="3.60.15.10">
    <property type="entry name" value="Ribonuclease Z/Hydroxyacylglutathione hydrolase-like"/>
    <property type="match status" value="1"/>
</dbReference>
<evidence type="ECO:0000313" key="2">
    <source>
        <dbReference type="Proteomes" id="UP000294947"/>
    </source>
</evidence>